<sequence length="440" mass="51900">MKHYFLIFYSIVAFSQQQFRTTDFGYSSDVKKVEESLYKFNKYENKFVLESISVTDVQDTYFQKQIIESYVEQNKLVAEYNYFYNPDSTLKEINYKPSTNQFAFPLQFIFKYANSKLEKMQIQGISNTFYFYDSKGNLEKEIQKDIQNELVKTTVYKRNVANDTYEKVIQEGDGSTGDFTKEYYEKGLKIKSETKNEDTTFSVEYSYDSNRNISKQIYDDGSTIEYGYEYDKKNNPTKIAKISPAFLEDNSFTFIKITFQDGTVSGSNQMDFDFIKKYDLNWRMRDSLLTAYKKIKYSHKNNLSVLKGENNEIEIQDSYDNNYEKVVLLNPSPNHTGLLIFNEVTNKVYFVKDFYFEDFPKNEWQDALQVESPTSIYWILDKNNLISFYQNGVYLDSSRFTIEEDRNPSDLLVKTTDGEVFIMKNINQSQANVLYPLLKK</sequence>
<reference evidence="2" key="2">
    <citation type="submission" date="2012-03" db="EMBL/GenBank/DDBJ databases">
        <title>Complete genome sequence of Flavobacterium indicum GPTSA100-9T, isolated from warm spring water.</title>
        <authorList>
            <person name="Barbier P."/>
            <person name="Houel A."/>
            <person name="Loux V."/>
            <person name="Poulain J."/>
            <person name="Bernardet J.-F."/>
            <person name="Touchon M."/>
            <person name="Duchaud E."/>
        </authorList>
    </citation>
    <scope>NUCLEOTIDE SEQUENCE [LARGE SCALE GENOMIC DNA]</scope>
    <source>
        <strain evidence="2">DSM 17447 / CIP 109464 / GPTSA100-9</strain>
    </source>
</reference>
<dbReference type="STRING" id="1094466.KQS_11010"/>
<name>H8XPQ8_FLAIG</name>
<dbReference type="HOGENOM" id="CLU_622214_0_0_10"/>
<dbReference type="OrthoDB" id="1314863at2"/>
<dbReference type="AlphaFoldDB" id="H8XPQ8"/>
<dbReference type="RefSeq" id="WP_014389242.1">
    <property type="nucleotide sequence ID" value="NC_017025.1"/>
</dbReference>
<evidence type="ECO:0000313" key="1">
    <source>
        <dbReference type="EMBL" id="CCG54124.1"/>
    </source>
</evidence>
<proteinExistence type="predicted"/>
<evidence type="ECO:0000313" key="2">
    <source>
        <dbReference type="Proteomes" id="UP000007599"/>
    </source>
</evidence>
<gene>
    <name evidence="1" type="ordered locus">KQS_11010</name>
</gene>
<dbReference type="KEGG" id="fin:KQS_11010"/>
<dbReference type="Gene3D" id="2.180.10.10">
    <property type="entry name" value="RHS repeat-associated core"/>
    <property type="match status" value="1"/>
</dbReference>
<reference evidence="1 2" key="1">
    <citation type="journal article" date="2012" name="J. Bacteriol.">
        <title>Complete Genome Sequence of Flavobacterium indicum GPSTA100-9T, Isolated from Warm Spring Water.</title>
        <authorList>
            <person name="Barbier P."/>
            <person name="Houel A."/>
            <person name="Loux V."/>
            <person name="Poulain J."/>
            <person name="Bernardet J.F."/>
            <person name="Touchon M."/>
            <person name="Duchaud E."/>
        </authorList>
    </citation>
    <scope>NUCLEOTIDE SEQUENCE [LARGE SCALE GENOMIC DNA]</scope>
    <source>
        <strain evidence="2">DSM 17447 / CIP 109464 / GPTSA100-9</strain>
    </source>
</reference>
<dbReference type="Proteomes" id="UP000007599">
    <property type="component" value="Chromosome I"/>
</dbReference>
<evidence type="ECO:0008006" key="3">
    <source>
        <dbReference type="Google" id="ProtNLM"/>
    </source>
</evidence>
<protein>
    <recommendedName>
        <fullName evidence="3">Rhs family protein</fullName>
    </recommendedName>
</protein>
<dbReference type="PATRIC" id="fig|1094466.5.peg.2159"/>
<dbReference type="EMBL" id="HE774682">
    <property type="protein sequence ID" value="CCG54124.1"/>
    <property type="molecule type" value="Genomic_DNA"/>
</dbReference>
<accession>H8XPQ8</accession>
<organism evidence="1 2">
    <name type="scientific">Flavobacterium indicum (strain DSM 17447 / CIP 109464 / GPTSA100-9)</name>
    <dbReference type="NCBI Taxonomy" id="1094466"/>
    <lineage>
        <taxon>Bacteria</taxon>
        <taxon>Pseudomonadati</taxon>
        <taxon>Bacteroidota</taxon>
        <taxon>Flavobacteriia</taxon>
        <taxon>Flavobacteriales</taxon>
        <taxon>Flavobacteriaceae</taxon>
        <taxon>Flavobacterium</taxon>
    </lineage>
</organism>
<keyword evidence="2" id="KW-1185">Reference proteome</keyword>
<dbReference type="eggNOG" id="ENOG502ZYCR">
    <property type="taxonomic scope" value="Bacteria"/>
</dbReference>